<accession>A0A9P8VPC6</accession>
<dbReference type="EMBL" id="JAGPYM010000085">
    <property type="protein sequence ID" value="KAH6868901.1"/>
    <property type="molecule type" value="Genomic_DNA"/>
</dbReference>
<proteinExistence type="predicted"/>
<sequence length="782" mass="91285">MTSHAPSASRMGTKRDHNAFLEYFATHEAQDRAKKQKETLSVEQHAAHRAQLTTVLFIKPRYAHETQVNVCGIFKKWQRYCSEMKVGDWKATIENLKRETTQDFFLFICEKYNISSWSTGKVYIRQFQQLYTTLNGRYMDRNDSKEVYKYYNSVLIPRFDHQPPNKDGKPVFNVDSLRLHVTFNIAFDMKTFPGERHRLNMHGCYQLLCYTGARPAELVNAVRSKPKDGSGGVLFGRKAVHSTPDDDADQAPALDKDSKILDDLLAQETVVRGRPKALCYEDIQMMIVRHPITKRCILAMAIKFIHHKGADNKPKPTIFYFTPAKKLAFCAVSTILALALHDEAFDAPSLINASSVFSKAPPRFKDCLPLRWKVSKLKIPIFRRYHGHTLSADEPMEYTKLRDDMGQQSLDLGNEKKTTPRFARRGTANAVNGDAPDPVRDQMMRHDPAFLTFQNAYLNEILNFDVQNAFLEEEKETELFRMFAYVSLTRDPRATANMVPPEVWENTPPDPEIIELERQLEELRGGRYRIEGHEHEKEIRQLKRTIDNKCAQHKLRVVKRYREFFFYNAPTWDIERQARGEEEEEYVEPEIDVSIPERARLAKLLCKQPDNLTEEEVFQQRIKAIDLMVALCDKRETVRRKHIQQKARNALPIKLESPEGKYRSTPSCFPLLMEATQCPDCFGDERLSLEERTFLYCRSTVRNDHFDDCHLPERERVEHRGEPIRCEHPKCRSEKFDHLDHFRRHVQKTHGVSLRSSVQVRERRSRKARHRQMVKGNRQAQM</sequence>
<evidence type="ECO:0000256" key="1">
    <source>
        <dbReference type="SAM" id="MobiDB-lite"/>
    </source>
</evidence>
<evidence type="ECO:0000313" key="3">
    <source>
        <dbReference type="Proteomes" id="UP000777438"/>
    </source>
</evidence>
<dbReference type="Proteomes" id="UP000777438">
    <property type="component" value="Unassembled WGS sequence"/>
</dbReference>
<name>A0A9P8VPC6_9HYPO</name>
<evidence type="ECO:0000313" key="2">
    <source>
        <dbReference type="EMBL" id="KAH6868901.1"/>
    </source>
</evidence>
<reference evidence="2 3" key="1">
    <citation type="journal article" date="2021" name="Nat. Commun.">
        <title>Genetic determinants of endophytism in the Arabidopsis root mycobiome.</title>
        <authorList>
            <person name="Mesny F."/>
            <person name="Miyauchi S."/>
            <person name="Thiergart T."/>
            <person name="Pickel B."/>
            <person name="Atanasova L."/>
            <person name="Karlsson M."/>
            <person name="Huettel B."/>
            <person name="Barry K.W."/>
            <person name="Haridas S."/>
            <person name="Chen C."/>
            <person name="Bauer D."/>
            <person name="Andreopoulos W."/>
            <person name="Pangilinan J."/>
            <person name="LaButti K."/>
            <person name="Riley R."/>
            <person name="Lipzen A."/>
            <person name="Clum A."/>
            <person name="Drula E."/>
            <person name="Henrissat B."/>
            <person name="Kohler A."/>
            <person name="Grigoriev I.V."/>
            <person name="Martin F.M."/>
            <person name="Hacquard S."/>
        </authorList>
    </citation>
    <scope>NUCLEOTIDE SEQUENCE [LARGE SCALE GENOMIC DNA]</scope>
    <source>
        <strain evidence="2 3">MPI-CAGE-CH-0241</strain>
    </source>
</reference>
<comment type="caution">
    <text evidence="2">The sequence shown here is derived from an EMBL/GenBank/DDBJ whole genome shotgun (WGS) entry which is preliminary data.</text>
</comment>
<dbReference type="PANTHER" id="PTHR37535">
    <property type="entry name" value="FLUG DOMAIN PROTEIN"/>
    <property type="match status" value="1"/>
</dbReference>
<feature type="compositionally biased region" description="Basic residues" evidence="1">
    <location>
        <begin position="763"/>
        <end position="773"/>
    </location>
</feature>
<dbReference type="AlphaFoldDB" id="A0A9P8VPC6"/>
<protein>
    <recommendedName>
        <fullName evidence="4">FluG domain-containing protein</fullName>
    </recommendedName>
</protein>
<keyword evidence="3" id="KW-1185">Reference proteome</keyword>
<gene>
    <name evidence="2" type="ORF">B0T10DRAFT_451410</name>
</gene>
<dbReference type="InterPro" id="IPR021842">
    <property type="entry name" value="DUF3435"/>
</dbReference>
<dbReference type="PANTHER" id="PTHR37535:SF3">
    <property type="entry name" value="FLUG DOMAIN-CONTAINING PROTEIN"/>
    <property type="match status" value="1"/>
</dbReference>
<feature type="region of interest" description="Disordered" evidence="1">
    <location>
        <begin position="747"/>
        <end position="782"/>
    </location>
</feature>
<dbReference type="Pfam" id="PF11917">
    <property type="entry name" value="DUF3435"/>
    <property type="match status" value="1"/>
</dbReference>
<evidence type="ECO:0008006" key="4">
    <source>
        <dbReference type="Google" id="ProtNLM"/>
    </source>
</evidence>
<dbReference type="OrthoDB" id="4485682at2759"/>
<organism evidence="2 3">
    <name type="scientific">Thelonectria olida</name>
    <dbReference type="NCBI Taxonomy" id="1576542"/>
    <lineage>
        <taxon>Eukaryota</taxon>
        <taxon>Fungi</taxon>
        <taxon>Dikarya</taxon>
        <taxon>Ascomycota</taxon>
        <taxon>Pezizomycotina</taxon>
        <taxon>Sordariomycetes</taxon>
        <taxon>Hypocreomycetidae</taxon>
        <taxon>Hypocreales</taxon>
        <taxon>Nectriaceae</taxon>
        <taxon>Thelonectria</taxon>
    </lineage>
</organism>